<evidence type="ECO:0000313" key="1">
    <source>
        <dbReference type="EMBL" id="SUD90875.1"/>
    </source>
</evidence>
<dbReference type="AlphaFoldDB" id="A0A379LL65"/>
<protein>
    <submittedName>
        <fullName evidence="1">Uncharacterized protein</fullName>
    </submittedName>
</protein>
<keyword evidence="2" id="KW-1185">Reference proteome</keyword>
<gene>
    <name evidence="1" type="ORF">NCTC10526_01221</name>
</gene>
<reference evidence="1 2" key="1">
    <citation type="submission" date="2018-06" db="EMBL/GenBank/DDBJ databases">
        <authorList>
            <consortium name="Pathogen Informatics"/>
            <person name="Doyle S."/>
        </authorList>
    </citation>
    <scope>NUCLEOTIDE SEQUENCE [LARGE SCALE GENOMIC DNA]</scope>
    <source>
        <strain evidence="1 2">NCTC10526</strain>
    </source>
</reference>
<name>A0A379LL65_9GAMM</name>
<dbReference type="EMBL" id="UGVC01000001">
    <property type="protein sequence ID" value="SUD90875.1"/>
    <property type="molecule type" value="Genomic_DNA"/>
</dbReference>
<accession>A0A379LL65</accession>
<proteinExistence type="predicted"/>
<sequence length="70" mass="8025">MNSSRERNLIEKAFGINKPKVKLSRNGKLLIDEHGNVRSNYDNPEVRAKIESQISMQAKMHSLLPAYEDN</sequence>
<dbReference type="RefSeq" id="WP_028858073.1">
    <property type="nucleotide sequence ID" value="NZ_CAJHAQ010000001.1"/>
</dbReference>
<evidence type="ECO:0000313" key="2">
    <source>
        <dbReference type="Proteomes" id="UP000254123"/>
    </source>
</evidence>
<organism evidence="1 2">
    <name type="scientific">Psychrobacter phenylpyruvicus</name>
    <dbReference type="NCBI Taxonomy" id="29432"/>
    <lineage>
        <taxon>Bacteria</taxon>
        <taxon>Pseudomonadati</taxon>
        <taxon>Pseudomonadota</taxon>
        <taxon>Gammaproteobacteria</taxon>
        <taxon>Moraxellales</taxon>
        <taxon>Moraxellaceae</taxon>
        <taxon>Psychrobacter</taxon>
    </lineage>
</organism>
<dbReference type="Proteomes" id="UP000254123">
    <property type="component" value="Unassembled WGS sequence"/>
</dbReference>